<dbReference type="GO" id="GO:0003677">
    <property type="term" value="F:DNA binding"/>
    <property type="evidence" value="ECO:0007669"/>
    <property type="project" value="UniProtKB-KW"/>
</dbReference>
<comment type="caution">
    <text evidence="8">The sequence shown here is derived from an EMBL/GenBank/DDBJ whole genome shotgun (WGS) entry which is preliminary data.</text>
</comment>
<evidence type="ECO:0000313" key="8">
    <source>
        <dbReference type="EMBL" id="KAL0147058.1"/>
    </source>
</evidence>
<dbReference type="InterPro" id="IPR011010">
    <property type="entry name" value="DNA_brk_join_enz"/>
</dbReference>
<dbReference type="InterPro" id="IPR013762">
    <property type="entry name" value="Integrase-like_cat_sf"/>
</dbReference>
<evidence type="ECO:0000256" key="2">
    <source>
        <dbReference type="ARBA" id="ARBA00012180"/>
    </source>
</evidence>
<dbReference type="GO" id="GO:0006310">
    <property type="term" value="P:DNA recombination"/>
    <property type="evidence" value="ECO:0007669"/>
    <property type="project" value="UniProtKB-KW"/>
</dbReference>
<proteinExistence type="inferred from homology"/>
<dbReference type="InterPro" id="IPR000477">
    <property type="entry name" value="RT_dom"/>
</dbReference>
<sequence>CRLSSALTGRAYSAAGQAATALHAMATLQVYQAKALKELHKGSPDQAVMQELRAATDFALRATKVTARSLGQVMSTFVVQERHLWLNLAQMADVDKARFLNAPVSQAGLFGDTVEDFAQQFSAVQKQTEAIKHILPRHETPRKSPGGPGPSVCSAAVDLWVGGTHPLTERAIFHISGPSAPGSVPERQDVSSGSDSEPTFANAGTWEEGECCPVRPDCSPGRSSFWDQSPFPSRRLPHRGHVGQRSADPTGGQADGLARAAQPVWWLIRTVRLGYAIQFARRPPKFRGILFTSVCSDTDASVLRAEIAVLLAKDTIEPVPPAEMKSGFYSPYFIVPKKSGRLQPILDLRVLNRSLLRLPFKMLTSKRILSCIRHQDWFAAIDLKDAYFHVSILPRHSPFLRFAFEGRAYQYKVLPFGLSLSPRVFTKVAEGALNPLWRRGIRILNYLDDWLIMAHSRDLLCEHRDLVLQHLSHLGLRVRCLHHGLGCCMQRASSLGLLDRTSTALAHQLPGVASSASRAALLSSDAPPQAHACPHGQHCDRSVHQPSGWSTLPSYVATRPPSAPVESDAAEIAARRSHTSGAQPCSRSALTAAHPPWRMATPPPDSPAHLELIRRGPDRSVCLPRILPLPALLLPHRGSPRQEPQLASGAQVRLSPSEPPCTDPVQDQRGWGAGSAGCAVLAHPNLICRPHAPPDSPSLEDPLEEGPSFSGDGHYLAPASRSMEPACVASGQDTLDLAGLPQAVVETITQSRAPSTRQAYALRWGLFVDWCASRGEDPQRCPIAVVLSFLQEKLERRLSPSTLKVYVAAIAAYHDAVDGESIGKHQLVVRFLKGARRVNPPRPQIVPSWDLSIALRGLRGPPFEPLVSVELKFLSLKVSTTPFRDQVVNLQALPPEEADPALALLCPVRALRVYVDRTRSFRRSEQLFVCFGGQHKGNAVSKQRLAHWVVDAISLAYESQGEPCPLGVRAHSTRSVASSYALAHGASLADICRAAGWATPNTFARFYNLRVEPVSSRVL</sequence>
<evidence type="ECO:0000256" key="1">
    <source>
        <dbReference type="ARBA" id="ARBA00010879"/>
    </source>
</evidence>
<reference evidence="8 9" key="1">
    <citation type="submission" date="2024-05" db="EMBL/GenBank/DDBJ databases">
        <title>Genome sequencing and assembly of Indian major carp, Cirrhinus mrigala (Hamilton, 1822).</title>
        <authorList>
            <person name="Mohindra V."/>
            <person name="Chowdhury L.M."/>
            <person name="Lal K."/>
            <person name="Jena J.K."/>
        </authorList>
    </citation>
    <scope>NUCLEOTIDE SEQUENCE [LARGE SCALE GENOMIC DNA]</scope>
    <source>
        <strain evidence="8">CM1030</strain>
        <tissue evidence="8">Blood</tissue>
    </source>
</reference>
<protein>
    <recommendedName>
        <fullName evidence="2">ribonuclease H</fullName>
        <ecNumber evidence="2">3.1.26.4</ecNumber>
    </recommendedName>
</protein>
<dbReference type="SUPFAM" id="SSF47823">
    <property type="entry name" value="lambda integrase-like, N-terminal domain"/>
    <property type="match status" value="1"/>
</dbReference>
<dbReference type="InterPro" id="IPR043502">
    <property type="entry name" value="DNA/RNA_pol_sf"/>
</dbReference>
<dbReference type="SUPFAM" id="SSF56672">
    <property type="entry name" value="DNA/RNA polymerases"/>
    <property type="match status" value="1"/>
</dbReference>
<dbReference type="AlphaFoldDB" id="A0ABD0MDD5"/>
<dbReference type="InterPro" id="IPR043128">
    <property type="entry name" value="Rev_trsase/Diguanyl_cyclase"/>
</dbReference>
<evidence type="ECO:0000256" key="3">
    <source>
        <dbReference type="ARBA" id="ARBA00023125"/>
    </source>
</evidence>
<gene>
    <name evidence="8" type="ORF">M9458_057582</name>
</gene>
<feature type="non-terminal residue" evidence="8">
    <location>
        <position position="1"/>
    </location>
</feature>
<feature type="region of interest" description="Disordered" evidence="5">
    <location>
        <begin position="557"/>
        <end position="610"/>
    </location>
</feature>
<keyword evidence="3" id="KW-0238">DNA-binding</keyword>
<feature type="region of interest" description="Disordered" evidence="5">
    <location>
        <begin position="638"/>
        <end position="664"/>
    </location>
</feature>
<evidence type="ECO:0000259" key="6">
    <source>
        <dbReference type="PROSITE" id="PS50878"/>
    </source>
</evidence>
<dbReference type="Gene3D" id="1.10.150.130">
    <property type="match status" value="1"/>
</dbReference>
<dbReference type="Pfam" id="PF00078">
    <property type="entry name" value="RVT_1"/>
    <property type="match status" value="1"/>
</dbReference>
<feature type="compositionally biased region" description="Polar residues" evidence="5">
    <location>
        <begin position="190"/>
        <end position="199"/>
    </location>
</feature>
<accession>A0ABD0MDD5</accession>
<dbReference type="GO" id="GO:0004523">
    <property type="term" value="F:RNA-DNA hybrid ribonuclease activity"/>
    <property type="evidence" value="ECO:0007669"/>
    <property type="project" value="UniProtKB-EC"/>
</dbReference>
<evidence type="ECO:0000313" key="9">
    <source>
        <dbReference type="Proteomes" id="UP001529510"/>
    </source>
</evidence>
<dbReference type="SUPFAM" id="SSF56349">
    <property type="entry name" value="DNA breaking-rejoining enzymes"/>
    <property type="match status" value="1"/>
</dbReference>
<evidence type="ECO:0000259" key="7">
    <source>
        <dbReference type="PROSITE" id="PS51900"/>
    </source>
</evidence>
<feature type="compositionally biased region" description="Polar residues" evidence="5">
    <location>
        <begin position="579"/>
        <end position="589"/>
    </location>
</feature>
<organism evidence="8 9">
    <name type="scientific">Cirrhinus mrigala</name>
    <name type="common">Mrigala</name>
    <dbReference type="NCBI Taxonomy" id="683832"/>
    <lineage>
        <taxon>Eukaryota</taxon>
        <taxon>Metazoa</taxon>
        <taxon>Chordata</taxon>
        <taxon>Craniata</taxon>
        <taxon>Vertebrata</taxon>
        <taxon>Euteleostomi</taxon>
        <taxon>Actinopterygii</taxon>
        <taxon>Neopterygii</taxon>
        <taxon>Teleostei</taxon>
        <taxon>Ostariophysi</taxon>
        <taxon>Cypriniformes</taxon>
        <taxon>Cyprinidae</taxon>
        <taxon>Labeoninae</taxon>
        <taxon>Labeonini</taxon>
        <taxon>Cirrhinus</taxon>
    </lineage>
</organism>
<dbReference type="PROSITE" id="PS50878">
    <property type="entry name" value="RT_POL"/>
    <property type="match status" value="1"/>
</dbReference>
<feature type="domain" description="Reverse transcriptase" evidence="6">
    <location>
        <begin position="316"/>
        <end position="499"/>
    </location>
</feature>
<feature type="domain" description="Core-binding (CB)" evidence="7">
    <location>
        <begin position="735"/>
        <end position="818"/>
    </location>
</feature>
<dbReference type="InterPro" id="IPR044068">
    <property type="entry name" value="CB"/>
</dbReference>
<feature type="compositionally biased region" description="Polar residues" evidence="5">
    <location>
        <begin position="221"/>
        <end position="231"/>
    </location>
</feature>
<dbReference type="PANTHER" id="PTHR33066">
    <property type="entry name" value="INTEGRASE_SAM-LIKE_N DOMAIN-CONTAINING PROTEIN"/>
    <property type="match status" value="1"/>
</dbReference>
<feature type="region of interest" description="Disordered" evidence="5">
    <location>
        <begin position="689"/>
        <end position="712"/>
    </location>
</feature>
<dbReference type="CDD" id="cd03714">
    <property type="entry name" value="RT_DIRS1"/>
    <property type="match status" value="1"/>
</dbReference>
<feature type="region of interest" description="Disordered" evidence="5">
    <location>
        <begin position="176"/>
        <end position="255"/>
    </location>
</feature>
<dbReference type="PROSITE" id="PS51900">
    <property type="entry name" value="CB"/>
    <property type="match status" value="1"/>
</dbReference>
<evidence type="ECO:0000256" key="5">
    <source>
        <dbReference type="SAM" id="MobiDB-lite"/>
    </source>
</evidence>
<dbReference type="Gene3D" id="3.30.70.270">
    <property type="match status" value="1"/>
</dbReference>
<comment type="similarity">
    <text evidence="1">Belongs to the beta type-B retroviral polymerase family. HERV class-II K(HML-2) pol subfamily.</text>
</comment>
<dbReference type="EC" id="3.1.26.4" evidence="2"/>
<dbReference type="Proteomes" id="UP001529510">
    <property type="component" value="Unassembled WGS sequence"/>
</dbReference>
<feature type="non-terminal residue" evidence="8">
    <location>
        <position position="1019"/>
    </location>
</feature>
<dbReference type="Gene3D" id="3.10.10.10">
    <property type="entry name" value="HIV Type 1 Reverse Transcriptase, subunit A, domain 1"/>
    <property type="match status" value="1"/>
</dbReference>
<keyword evidence="4" id="KW-0233">DNA recombination</keyword>
<keyword evidence="9" id="KW-1185">Reference proteome</keyword>
<dbReference type="InterPro" id="IPR010998">
    <property type="entry name" value="Integrase_recombinase_N"/>
</dbReference>
<dbReference type="PANTHER" id="PTHR33066:SF2">
    <property type="entry name" value="FILAGGRIN-2-LIKE"/>
    <property type="match status" value="1"/>
</dbReference>
<name>A0ABD0MDD5_CIRMR</name>
<evidence type="ECO:0000256" key="4">
    <source>
        <dbReference type="ARBA" id="ARBA00023172"/>
    </source>
</evidence>
<dbReference type="Gene3D" id="1.10.443.10">
    <property type="entry name" value="Intergrase catalytic core"/>
    <property type="match status" value="1"/>
</dbReference>
<dbReference type="EMBL" id="JAMKFB020000831">
    <property type="protein sequence ID" value="KAL0147058.1"/>
    <property type="molecule type" value="Genomic_DNA"/>
</dbReference>